<dbReference type="NCBIfam" id="TIGR03505">
    <property type="entry name" value="FimV_core"/>
    <property type="match status" value="1"/>
</dbReference>
<sequence>MLKSLVKVLGLAISLVLSGFSYAISMGDINVANTLGEPMNVLIELGTASKDEISSLSARLAPPEVFKNAGLDYPSGLPPLKFKIETNANGEPYIKITSVQPINEPFVNLLVELTWSSGKLLREYTFLLDPPGYVPVQPQPAEVKPVEPSIVDVSELEPKGKEEVIESPLPSTALMVDEKQAVDEIPVVVNKPNESSNVASGAIKVKRGDTLSKLALQIKTPDVSLERALVALYHTNADAFDGKNMNRLKIGKILQMPEQSELDNLPQMKAVKEIRAQADDWHAYRQKLAAASGLVTGDESKQETSGKISTTVSDNAPAAKGSAKEVVRLSKGEAPGDKTSAGDNARTLQNKLHALEEEGISKSKALQESNERVVALEKNVQDLQRLIDLKGQPPAAQVKPVQNSVEGQAATKLNEDQPGAMSQVPAVTSPVTNVASEVVAVSAVATVSPVQPVKPITKPKLVVTQPSLLEVIRGQPLYMAGGAAALLGLIGLGYLVTRRGKDSGKKTKLGDKSVEHTIGSSNQILTPTASSPKTDDFANAIATTSGISQTQADDFDPISGADLFLSFGRDEQAEKILKEALIKNPTNHQIHLKLLSIYANRKDVGSFATIARQLRDSGDASAWEQAALMGIKLEPNNPMYGGNVSAAVGESFVATHAPEVMLNEGGATKPPSSLDFDLDLDFDAPKALTDTAETSKFGSISKSTTMDFDVTSSHAKLPVSSTDKVGTTPINLDDFMLDVPANPALTPAMTTPTNANEPIDFALDFPSTDTSADKLEVSPVKAVPKEIMDIGLGDISLNLDKPVVSAPALSAEERDAQWHDAATKLDLAKAYQEMGDAAGAREILEEVVREGNEQHRMAAEALLRQLPV</sequence>
<dbReference type="Gene3D" id="1.20.58.2200">
    <property type="match status" value="1"/>
</dbReference>
<feature type="compositionally biased region" description="Polar residues" evidence="1">
    <location>
        <begin position="305"/>
        <end position="314"/>
    </location>
</feature>
<accession>A0ABM8YWS7</accession>
<dbReference type="InterPro" id="IPR038440">
    <property type="entry name" value="FimV_C_sf"/>
</dbReference>
<evidence type="ECO:0000259" key="2">
    <source>
        <dbReference type="Pfam" id="PF25800"/>
    </source>
</evidence>
<dbReference type="InterPro" id="IPR057840">
    <property type="entry name" value="FimV_N"/>
</dbReference>
<feature type="domain" description="FimV N-terminal" evidence="2">
    <location>
        <begin position="25"/>
        <end position="131"/>
    </location>
</feature>
<gene>
    <name evidence="3" type="primary">fimV</name>
    <name evidence="3" type="ORF">NTG6680_0678</name>
</gene>
<name>A0ABM8YWS7_9PROT</name>
<dbReference type="RefSeq" id="WP_239795956.1">
    <property type="nucleotide sequence ID" value="NZ_OU912926.1"/>
</dbReference>
<dbReference type="Proteomes" id="UP000839052">
    <property type="component" value="Chromosome"/>
</dbReference>
<evidence type="ECO:0000313" key="3">
    <source>
        <dbReference type="EMBL" id="CAG9931931.1"/>
    </source>
</evidence>
<dbReference type="EMBL" id="OU912926">
    <property type="protein sequence ID" value="CAG9931931.1"/>
    <property type="molecule type" value="Genomic_DNA"/>
</dbReference>
<dbReference type="Pfam" id="PF25800">
    <property type="entry name" value="FimV_N"/>
    <property type="match status" value="1"/>
</dbReference>
<dbReference type="NCBIfam" id="TIGR03504">
    <property type="entry name" value="FimV_Cterm"/>
    <property type="match status" value="1"/>
</dbReference>
<proteinExistence type="predicted"/>
<feature type="region of interest" description="Disordered" evidence="1">
    <location>
        <begin position="294"/>
        <end position="344"/>
    </location>
</feature>
<evidence type="ECO:0000256" key="1">
    <source>
        <dbReference type="SAM" id="MobiDB-lite"/>
    </source>
</evidence>
<dbReference type="InterPro" id="IPR020012">
    <property type="entry name" value="LysM_FimV"/>
</dbReference>
<dbReference type="InterPro" id="IPR020011">
    <property type="entry name" value="FimV_C"/>
</dbReference>
<evidence type="ECO:0000313" key="4">
    <source>
        <dbReference type="Proteomes" id="UP000839052"/>
    </source>
</evidence>
<keyword evidence="4" id="KW-1185">Reference proteome</keyword>
<reference evidence="3 4" key="1">
    <citation type="submission" date="2021-10" db="EMBL/GenBank/DDBJ databases">
        <authorList>
            <person name="Koch H."/>
        </authorList>
    </citation>
    <scope>NUCLEOTIDE SEQUENCE [LARGE SCALE GENOMIC DNA]</scope>
    <source>
        <strain evidence="3">6680</strain>
    </source>
</reference>
<organism evidence="3 4">
    <name type="scientific">Candidatus Nitrotoga arctica</name>
    <dbReference type="NCBI Taxonomy" id="453162"/>
    <lineage>
        <taxon>Bacteria</taxon>
        <taxon>Pseudomonadati</taxon>
        <taxon>Pseudomonadota</taxon>
        <taxon>Betaproteobacteria</taxon>
        <taxon>Nitrosomonadales</taxon>
        <taxon>Gallionellaceae</taxon>
        <taxon>Candidatus Nitrotoga</taxon>
    </lineage>
</organism>
<protein>
    <submittedName>
        <fullName evidence="3">Motility protein FimV</fullName>
    </submittedName>
</protein>
<feature type="compositionally biased region" description="Basic and acidic residues" evidence="1">
    <location>
        <begin position="322"/>
        <end position="336"/>
    </location>
</feature>